<dbReference type="AlphaFoldDB" id="A0A813LLK3"/>
<accession>A0A813LLK3</accession>
<evidence type="ECO:0000313" key="3">
    <source>
        <dbReference type="Proteomes" id="UP000626109"/>
    </source>
</evidence>
<evidence type="ECO:0000313" key="2">
    <source>
        <dbReference type="EMBL" id="CAE8732944.1"/>
    </source>
</evidence>
<dbReference type="Proteomes" id="UP000626109">
    <property type="component" value="Unassembled WGS sequence"/>
</dbReference>
<dbReference type="EMBL" id="CAJNNW010036250">
    <property type="protein sequence ID" value="CAE8732944.1"/>
    <property type="molecule type" value="Genomic_DNA"/>
</dbReference>
<feature type="compositionally biased region" description="Low complexity" evidence="1">
    <location>
        <begin position="66"/>
        <end position="91"/>
    </location>
</feature>
<feature type="region of interest" description="Disordered" evidence="1">
    <location>
        <begin position="44"/>
        <end position="91"/>
    </location>
</feature>
<organism evidence="2 3">
    <name type="scientific">Polarella glacialis</name>
    <name type="common">Dinoflagellate</name>
    <dbReference type="NCBI Taxonomy" id="89957"/>
    <lineage>
        <taxon>Eukaryota</taxon>
        <taxon>Sar</taxon>
        <taxon>Alveolata</taxon>
        <taxon>Dinophyceae</taxon>
        <taxon>Suessiales</taxon>
        <taxon>Suessiaceae</taxon>
        <taxon>Polarella</taxon>
    </lineage>
</organism>
<protein>
    <submittedName>
        <fullName evidence="2">Uncharacterized protein</fullName>
    </submittedName>
</protein>
<proteinExistence type="predicted"/>
<evidence type="ECO:0000256" key="1">
    <source>
        <dbReference type="SAM" id="MobiDB-lite"/>
    </source>
</evidence>
<comment type="caution">
    <text evidence="2">The sequence shown here is derived from an EMBL/GenBank/DDBJ whole genome shotgun (WGS) entry which is preliminary data.</text>
</comment>
<reference evidence="2" key="1">
    <citation type="submission" date="2021-02" db="EMBL/GenBank/DDBJ databases">
        <authorList>
            <person name="Dougan E. K."/>
            <person name="Rhodes N."/>
            <person name="Thang M."/>
            <person name="Chan C."/>
        </authorList>
    </citation>
    <scope>NUCLEOTIDE SEQUENCE</scope>
</reference>
<gene>
    <name evidence="2" type="ORF">PGLA2088_LOCUS46617</name>
</gene>
<sequence length="134" mass="15670">MINLDTMLCVDLHSTCYSIGLEHCYSTCFQVYIHYKKEPQVSSNNELSSMQRSPPHAYATFRLDDNNNNNNNNNNNSNNNNNNTTNNNNNNIYANLRFDALSMPPRSALAWPPYWTYLPRKQQQQQLQQQHQEL</sequence>
<name>A0A813LLK3_POLGL</name>